<dbReference type="PANTHER" id="PTHR10900:SF77">
    <property type="entry name" value="FI19380P1"/>
    <property type="match status" value="1"/>
</dbReference>
<evidence type="ECO:0000313" key="3">
    <source>
        <dbReference type="Proteomes" id="UP001207742"/>
    </source>
</evidence>
<dbReference type="EMBL" id="JAPDNS010000001">
    <property type="protein sequence ID" value="MCW3484239.1"/>
    <property type="molecule type" value="Genomic_DNA"/>
</dbReference>
<dbReference type="InterPro" id="IPR036378">
    <property type="entry name" value="FAS1_dom_sf"/>
</dbReference>
<proteinExistence type="predicted"/>
<dbReference type="Pfam" id="PF02469">
    <property type="entry name" value="Fasciclin"/>
    <property type="match status" value="1"/>
</dbReference>
<dbReference type="Proteomes" id="UP001207742">
    <property type="component" value="Unassembled WGS sequence"/>
</dbReference>
<sequence>MYKKNITHHITVIIACISLWAMSAGCLKSSDSLIRPSGSMESDKEHLLKILEKADSLSLFYQALQQTGYADMLATNRNFTLLVPGNKAMLAAGLSAAKMKQLPPDSLRKIVAGHMLPGAYDNNALEGLQITAFMPSMRMDTVLIPQQQFVINQAYLSIQKADQLYVNNDAVATNTPPVAAANGFIYPIGKVISFAPIDESKTLWDVIQTDPDLRMYRDAILLLDSIKKTDVYFDGTIFYDILSPPLDEDLLSARKTNPANGTINNRNIPVVFAPTNQAFYDAGFHTIDDLRRFAYRYPFGVESWANEDYTEVMFTYHFSSLDTLLAHNILTNGIGDGADRYPPRILYPDMLKGKINNGTFNKMTRLTAYSVSTYVKYPEDLQFSAANGIAYVQDRRQAAKIMIPKDTDPLKPVNNYNLDNGVLYKVGKLFYPFN</sequence>
<evidence type="ECO:0000313" key="2">
    <source>
        <dbReference type="EMBL" id="MCW3484239.1"/>
    </source>
</evidence>
<keyword evidence="3" id="KW-1185">Reference proteome</keyword>
<dbReference type="PROSITE" id="PS50213">
    <property type="entry name" value="FAS1"/>
    <property type="match status" value="1"/>
</dbReference>
<dbReference type="PROSITE" id="PS51257">
    <property type="entry name" value="PROKAR_LIPOPROTEIN"/>
    <property type="match status" value="1"/>
</dbReference>
<dbReference type="InterPro" id="IPR050904">
    <property type="entry name" value="Adhesion/Biosynth-related"/>
</dbReference>
<accession>A0ABT3IKF0</accession>
<reference evidence="2 3" key="1">
    <citation type="submission" date="2022-10" db="EMBL/GenBank/DDBJ databases">
        <title>Chitinophaga nivalis PC15 sp. nov., isolated from Pyeongchang county, South Korea.</title>
        <authorList>
            <person name="Trinh H.N."/>
        </authorList>
    </citation>
    <scope>NUCLEOTIDE SEQUENCE [LARGE SCALE GENOMIC DNA]</scope>
    <source>
        <strain evidence="2 3">PC14</strain>
    </source>
</reference>
<feature type="domain" description="FAS1" evidence="1">
    <location>
        <begin position="44"/>
        <end position="192"/>
    </location>
</feature>
<dbReference type="PANTHER" id="PTHR10900">
    <property type="entry name" value="PERIOSTIN-RELATED"/>
    <property type="match status" value="1"/>
</dbReference>
<name>A0ABT3IKF0_9BACT</name>
<dbReference type="InterPro" id="IPR000782">
    <property type="entry name" value="FAS1_domain"/>
</dbReference>
<protein>
    <submittedName>
        <fullName evidence="2">Fasciclin domain-containing protein</fullName>
    </submittedName>
</protein>
<dbReference type="SUPFAM" id="SSF82153">
    <property type="entry name" value="FAS1 domain"/>
    <property type="match status" value="1"/>
</dbReference>
<comment type="caution">
    <text evidence="2">The sequence shown here is derived from an EMBL/GenBank/DDBJ whole genome shotgun (WGS) entry which is preliminary data.</text>
</comment>
<evidence type="ECO:0000259" key="1">
    <source>
        <dbReference type="PROSITE" id="PS50213"/>
    </source>
</evidence>
<gene>
    <name evidence="2" type="ORF">OL497_10065</name>
</gene>
<organism evidence="2 3">
    <name type="scientific">Chitinophaga nivalis</name>
    <dbReference type="NCBI Taxonomy" id="2991709"/>
    <lineage>
        <taxon>Bacteria</taxon>
        <taxon>Pseudomonadati</taxon>
        <taxon>Bacteroidota</taxon>
        <taxon>Chitinophagia</taxon>
        <taxon>Chitinophagales</taxon>
        <taxon>Chitinophagaceae</taxon>
        <taxon>Chitinophaga</taxon>
    </lineage>
</organism>
<dbReference type="Gene3D" id="2.30.180.10">
    <property type="entry name" value="FAS1 domain"/>
    <property type="match status" value="1"/>
</dbReference>
<dbReference type="RefSeq" id="WP_264729758.1">
    <property type="nucleotide sequence ID" value="NZ_JAPDNR010000001.1"/>
</dbReference>